<sequence length="190" mass="21008">MACVGLSKKCEIVDSNYFGPIPGVPVGSSWRYRIFCSESGVHRPPVAGIAGKASIGSVSIILSGGYPEDTDNGDEFYYTGSGGRDLKTGNKRVARQSFDQELTKTNEALARTCDAVVDAKHGAKAKNWKNSMPVRVCRSSKLAKHNPKFAPVEGIRYDGIYKLVKYWPEKGKTGYKVWRFLMRRDDPEPP</sequence>
<gene>
    <name evidence="4" type="ORF">C1645_700751</name>
</gene>
<feature type="domain" description="YDG" evidence="3">
    <location>
        <begin position="19"/>
        <end position="184"/>
    </location>
</feature>
<dbReference type="AlphaFoldDB" id="A0A397S6A9"/>
<dbReference type="OrthoDB" id="2270193at2759"/>
<dbReference type="InterPro" id="IPR003105">
    <property type="entry name" value="SRA_YDG"/>
</dbReference>
<keyword evidence="1 2" id="KW-0539">Nucleus</keyword>
<dbReference type="Proteomes" id="UP000265703">
    <property type="component" value="Unassembled WGS sequence"/>
</dbReference>
<dbReference type="InterPro" id="IPR036987">
    <property type="entry name" value="SRA-YDG_sf"/>
</dbReference>
<comment type="subcellular location">
    <subcellularLocation>
        <location evidence="2">Nucleus</location>
    </subcellularLocation>
</comment>
<dbReference type="GO" id="GO:0044027">
    <property type="term" value="P:negative regulation of gene expression via chromosomal CpG island methylation"/>
    <property type="evidence" value="ECO:0007669"/>
    <property type="project" value="TreeGrafter"/>
</dbReference>
<evidence type="ECO:0000259" key="3">
    <source>
        <dbReference type="PROSITE" id="PS51015"/>
    </source>
</evidence>
<evidence type="ECO:0000256" key="1">
    <source>
        <dbReference type="ARBA" id="ARBA00023242"/>
    </source>
</evidence>
<dbReference type="GO" id="GO:0005634">
    <property type="term" value="C:nucleus"/>
    <property type="evidence" value="ECO:0007669"/>
    <property type="project" value="UniProtKB-SubCell"/>
</dbReference>
<reference evidence="4 5" key="1">
    <citation type="submission" date="2018-06" db="EMBL/GenBank/DDBJ databases">
        <title>Comparative genomics reveals the genomic features of Rhizophagus irregularis, R. cerebriforme, R. diaphanum and Gigaspora rosea, and their symbiotic lifestyle signature.</title>
        <authorList>
            <person name="Morin E."/>
            <person name="San Clemente H."/>
            <person name="Chen E.C.H."/>
            <person name="De La Providencia I."/>
            <person name="Hainaut M."/>
            <person name="Kuo A."/>
            <person name="Kohler A."/>
            <person name="Murat C."/>
            <person name="Tang N."/>
            <person name="Roy S."/>
            <person name="Loubradou J."/>
            <person name="Henrissat B."/>
            <person name="Grigoriev I.V."/>
            <person name="Corradi N."/>
            <person name="Roux C."/>
            <person name="Martin F.M."/>
        </authorList>
    </citation>
    <scope>NUCLEOTIDE SEQUENCE [LARGE SCALE GENOMIC DNA]</scope>
    <source>
        <strain evidence="4 5">DAOM 227022</strain>
    </source>
</reference>
<protein>
    <submittedName>
        <fullName evidence="4">PUA-like domain-containing protein</fullName>
    </submittedName>
</protein>
<dbReference type="GO" id="GO:0061630">
    <property type="term" value="F:ubiquitin protein ligase activity"/>
    <property type="evidence" value="ECO:0007669"/>
    <property type="project" value="TreeGrafter"/>
</dbReference>
<dbReference type="InterPro" id="IPR045134">
    <property type="entry name" value="UHRF1/2-like"/>
</dbReference>
<dbReference type="InterPro" id="IPR015947">
    <property type="entry name" value="PUA-like_sf"/>
</dbReference>
<dbReference type="SMART" id="SM00466">
    <property type="entry name" value="SRA"/>
    <property type="match status" value="1"/>
</dbReference>
<evidence type="ECO:0000313" key="4">
    <source>
        <dbReference type="EMBL" id="RIA81528.1"/>
    </source>
</evidence>
<dbReference type="SUPFAM" id="SSF88697">
    <property type="entry name" value="PUA domain-like"/>
    <property type="match status" value="1"/>
</dbReference>
<proteinExistence type="predicted"/>
<accession>A0A397S6A9</accession>
<dbReference type="Pfam" id="PF02182">
    <property type="entry name" value="SAD_SRA"/>
    <property type="match status" value="1"/>
</dbReference>
<comment type="caution">
    <text evidence="4">The sequence shown here is derived from an EMBL/GenBank/DDBJ whole genome shotgun (WGS) entry which is preliminary data.</text>
</comment>
<evidence type="ECO:0000256" key="2">
    <source>
        <dbReference type="PROSITE-ProRule" id="PRU00358"/>
    </source>
</evidence>
<keyword evidence="5" id="KW-1185">Reference proteome</keyword>
<dbReference type="EMBL" id="QKYT01000782">
    <property type="protein sequence ID" value="RIA81528.1"/>
    <property type="molecule type" value="Genomic_DNA"/>
</dbReference>
<name>A0A397S6A9_9GLOM</name>
<dbReference type="STRING" id="658196.A0A397S6A9"/>
<dbReference type="Gene3D" id="2.30.280.10">
    <property type="entry name" value="SRA-YDG"/>
    <property type="match status" value="1"/>
</dbReference>
<feature type="non-terminal residue" evidence="4">
    <location>
        <position position="190"/>
    </location>
</feature>
<evidence type="ECO:0000313" key="5">
    <source>
        <dbReference type="Proteomes" id="UP000265703"/>
    </source>
</evidence>
<dbReference type="GO" id="GO:0016567">
    <property type="term" value="P:protein ubiquitination"/>
    <property type="evidence" value="ECO:0007669"/>
    <property type="project" value="TreeGrafter"/>
</dbReference>
<organism evidence="4 5">
    <name type="scientific">Glomus cerebriforme</name>
    <dbReference type="NCBI Taxonomy" id="658196"/>
    <lineage>
        <taxon>Eukaryota</taxon>
        <taxon>Fungi</taxon>
        <taxon>Fungi incertae sedis</taxon>
        <taxon>Mucoromycota</taxon>
        <taxon>Glomeromycotina</taxon>
        <taxon>Glomeromycetes</taxon>
        <taxon>Glomerales</taxon>
        <taxon>Glomeraceae</taxon>
        <taxon>Glomus</taxon>
    </lineage>
</organism>
<dbReference type="PROSITE" id="PS51015">
    <property type="entry name" value="YDG"/>
    <property type="match status" value="1"/>
</dbReference>
<dbReference type="PANTHER" id="PTHR14140:SF45">
    <property type="entry name" value="RING-TYPE E3 UBIQUITIN TRANSFERASE"/>
    <property type="match status" value="1"/>
</dbReference>
<dbReference type="PANTHER" id="PTHR14140">
    <property type="entry name" value="E3 UBIQUITIN-PROTEIN LIGASE UHRF-RELATED"/>
    <property type="match status" value="1"/>
</dbReference>